<keyword evidence="2" id="KW-0378">Hydrolase</keyword>
<sequence>MIVITIDTLRADHVGTYGYFRDTTPRLDEFADQALVFDQAFSGMATTLPAHTSLFTGLAPLEHGVLANTTRAAGGSAFRSSGDVRLFAEMAHDAGWETSAFVSATPLEEHCGLAEGFDVYAAPEGFERLGEETVDLALAELARPVRGPRLLWLHLYDPHADYSPPAGFDLFETDAEFERWLTERAIPDSVLDRGRRFHTRSAINRYNGEVRYADAQVGRFLDALRASSWWDSAAVVIVADHGEGLGQHDWRQHGGIFREQLQVPLIVRFPGEGGPRGRTAVPTELRDVLATVLLRLDPALAEPFAAQATGIDVLAGPVVPRALVGQRTGRDLGSEIGPLYALTNDQWRFHHRPDEGDALFARDADPHELANLLEQRPEVADELRGELLRILGEQRTLAEQLGFGDASRASLDESILSELEALGYTEE</sequence>
<name>A0A518BGD4_9BACT</name>
<dbReference type="SUPFAM" id="SSF53649">
    <property type="entry name" value="Alkaline phosphatase-like"/>
    <property type="match status" value="1"/>
</dbReference>
<dbReference type="InterPro" id="IPR017850">
    <property type="entry name" value="Alkaline_phosphatase_core_sf"/>
</dbReference>
<gene>
    <name evidence="2" type="ORF">Pla133_11150</name>
</gene>
<dbReference type="CDD" id="cd16148">
    <property type="entry name" value="sulfatase_like"/>
    <property type="match status" value="1"/>
</dbReference>
<dbReference type="KEGG" id="pbap:Pla133_11150"/>
<evidence type="ECO:0000313" key="3">
    <source>
        <dbReference type="Proteomes" id="UP000316921"/>
    </source>
</evidence>
<dbReference type="Gene3D" id="3.40.720.10">
    <property type="entry name" value="Alkaline Phosphatase, subunit A"/>
    <property type="match status" value="1"/>
</dbReference>
<dbReference type="PANTHER" id="PTHR43751">
    <property type="entry name" value="SULFATASE"/>
    <property type="match status" value="1"/>
</dbReference>
<organism evidence="2 3">
    <name type="scientific">Engelhardtia mirabilis</name>
    <dbReference type="NCBI Taxonomy" id="2528011"/>
    <lineage>
        <taxon>Bacteria</taxon>
        <taxon>Pseudomonadati</taxon>
        <taxon>Planctomycetota</taxon>
        <taxon>Planctomycetia</taxon>
        <taxon>Planctomycetia incertae sedis</taxon>
        <taxon>Engelhardtia</taxon>
    </lineage>
</organism>
<dbReference type="Pfam" id="PF00884">
    <property type="entry name" value="Sulfatase"/>
    <property type="match status" value="1"/>
</dbReference>
<dbReference type="AlphaFoldDB" id="A0A518BGD4"/>
<dbReference type="GO" id="GO:0004065">
    <property type="term" value="F:arylsulfatase activity"/>
    <property type="evidence" value="ECO:0007669"/>
    <property type="project" value="UniProtKB-EC"/>
</dbReference>
<proteinExistence type="predicted"/>
<dbReference type="InterPro" id="IPR000917">
    <property type="entry name" value="Sulfatase_N"/>
</dbReference>
<dbReference type="Proteomes" id="UP000316921">
    <property type="component" value="Chromosome"/>
</dbReference>
<reference evidence="2 3" key="1">
    <citation type="submission" date="2019-02" db="EMBL/GenBank/DDBJ databases">
        <title>Deep-cultivation of Planctomycetes and their phenomic and genomic characterization uncovers novel biology.</title>
        <authorList>
            <person name="Wiegand S."/>
            <person name="Jogler M."/>
            <person name="Boedeker C."/>
            <person name="Pinto D."/>
            <person name="Vollmers J."/>
            <person name="Rivas-Marin E."/>
            <person name="Kohn T."/>
            <person name="Peeters S.H."/>
            <person name="Heuer A."/>
            <person name="Rast P."/>
            <person name="Oberbeckmann S."/>
            <person name="Bunk B."/>
            <person name="Jeske O."/>
            <person name="Meyerdierks A."/>
            <person name="Storesund J.E."/>
            <person name="Kallscheuer N."/>
            <person name="Luecker S."/>
            <person name="Lage O.M."/>
            <person name="Pohl T."/>
            <person name="Merkel B.J."/>
            <person name="Hornburger P."/>
            <person name="Mueller R.-W."/>
            <person name="Bruemmer F."/>
            <person name="Labrenz M."/>
            <person name="Spormann A.M."/>
            <person name="Op den Camp H."/>
            <person name="Overmann J."/>
            <person name="Amann R."/>
            <person name="Jetten M.S.M."/>
            <person name="Mascher T."/>
            <person name="Medema M.H."/>
            <person name="Devos D.P."/>
            <person name="Kaster A.-K."/>
            <person name="Ovreas L."/>
            <person name="Rohde M."/>
            <person name="Galperin M.Y."/>
            <person name="Jogler C."/>
        </authorList>
    </citation>
    <scope>NUCLEOTIDE SEQUENCE [LARGE SCALE GENOMIC DNA]</scope>
    <source>
        <strain evidence="2 3">Pla133</strain>
    </source>
</reference>
<dbReference type="InterPro" id="IPR052701">
    <property type="entry name" value="GAG_Ulvan_Degrading_Sulfatases"/>
</dbReference>
<dbReference type="EC" id="3.1.6.1" evidence="2"/>
<dbReference type="EMBL" id="CP036287">
    <property type="protein sequence ID" value="QDU66049.1"/>
    <property type="molecule type" value="Genomic_DNA"/>
</dbReference>
<evidence type="ECO:0000259" key="1">
    <source>
        <dbReference type="Pfam" id="PF00884"/>
    </source>
</evidence>
<protein>
    <submittedName>
        <fullName evidence="2">Arylsulfatase</fullName>
        <ecNumber evidence="2">3.1.6.1</ecNumber>
    </submittedName>
</protein>
<feature type="domain" description="Sulfatase N-terminal" evidence="1">
    <location>
        <begin position="2"/>
        <end position="293"/>
    </location>
</feature>
<dbReference type="PANTHER" id="PTHR43751:SF3">
    <property type="entry name" value="SULFATASE N-TERMINAL DOMAIN-CONTAINING PROTEIN"/>
    <property type="match status" value="1"/>
</dbReference>
<keyword evidence="3" id="KW-1185">Reference proteome</keyword>
<evidence type="ECO:0000313" key="2">
    <source>
        <dbReference type="EMBL" id="QDU66049.1"/>
    </source>
</evidence>
<accession>A0A518BGD4</accession>